<evidence type="ECO:0000313" key="1">
    <source>
        <dbReference type="EMBL" id="KAI4364370.1"/>
    </source>
</evidence>
<protein>
    <submittedName>
        <fullName evidence="1">Uncharacterized protein</fullName>
    </submittedName>
</protein>
<sequence length="94" mass="10375">MGSLLHGRSVLAFFALLVLFAASSARAQLERRTEMGMAMAVGPGSWPPSCRWKCGRCSPCVAVHVPVQPGRESRPMEYYPEAWRCKCGGKLYMP</sequence>
<dbReference type="EMBL" id="CM042885">
    <property type="protein sequence ID" value="KAI4364370.1"/>
    <property type="molecule type" value="Genomic_DNA"/>
</dbReference>
<proteinExistence type="predicted"/>
<keyword evidence="2" id="KW-1185">Reference proteome</keyword>
<evidence type="ECO:0000313" key="2">
    <source>
        <dbReference type="Proteomes" id="UP001057402"/>
    </source>
</evidence>
<gene>
    <name evidence="1" type="ORF">MLD38_020471</name>
</gene>
<accession>A0ACB9QG23</accession>
<reference evidence="2" key="1">
    <citation type="journal article" date="2023" name="Front. Plant Sci.">
        <title>Chromosomal-level genome assembly of Melastoma candidum provides insights into trichome evolution.</title>
        <authorList>
            <person name="Zhong Y."/>
            <person name="Wu W."/>
            <person name="Sun C."/>
            <person name="Zou P."/>
            <person name="Liu Y."/>
            <person name="Dai S."/>
            <person name="Zhou R."/>
        </authorList>
    </citation>
    <scope>NUCLEOTIDE SEQUENCE [LARGE SCALE GENOMIC DNA]</scope>
</reference>
<comment type="caution">
    <text evidence="1">The sequence shown here is derived from an EMBL/GenBank/DDBJ whole genome shotgun (WGS) entry which is preliminary data.</text>
</comment>
<name>A0ACB9QG23_9MYRT</name>
<dbReference type="Proteomes" id="UP001057402">
    <property type="component" value="Chromosome 6"/>
</dbReference>
<organism evidence="1 2">
    <name type="scientific">Melastoma candidum</name>
    <dbReference type="NCBI Taxonomy" id="119954"/>
    <lineage>
        <taxon>Eukaryota</taxon>
        <taxon>Viridiplantae</taxon>
        <taxon>Streptophyta</taxon>
        <taxon>Embryophyta</taxon>
        <taxon>Tracheophyta</taxon>
        <taxon>Spermatophyta</taxon>
        <taxon>Magnoliopsida</taxon>
        <taxon>eudicotyledons</taxon>
        <taxon>Gunneridae</taxon>
        <taxon>Pentapetalae</taxon>
        <taxon>rosids</taxon>
        <taxon>malvids</taxon>
        <taxon>Myrtales</taxon>
        <taxon>Melastomataceae</taxon>
        <taxon>Melastomatoideae</taxon>
        <taxon>Melastomateae</taxon>
        <taxon>Melastoma</taxon>
    </lineage>
</organism>